<feature type="non-terminal residue" evidence="1">
    <location>
        <position position="84"/>
    </location>
</feature>
<protein>
    <submittedName>
        <fullName evidence="1">Uncharacterized protein</fullName>
    </submittedName>
</protein>
<evidence type="ECO:0000313" key="1">
    <source>
        <dbReference type="EMBL" id="JAC61884.1"/>
    </source>
</evidence>
<dbReference type="EMBL" id="GBEZ01025171">
    <property type="protein sequence ID" value="JAC61884.1"/>
    <property type="molecule type" value="Transcribed_RNA"/>
</dbReference>
<gene>
    <name evidence="1" type="ORF">TSPGSL018_24899</name>
</gene>
<name>A0A061QTT2_9CHLO</name>
<accession>A0A061QTT2</accession>
<proteinExistence type="predicted"/>
<organism evidence="1">
    <name type="scientific">Tetraselmis sp. GSL018</name>
    <dbReference type="NCBI Taxonomy" id="582737"/>
    <lineage>
        <taxon>Eukaryota</taxon>
        <taxon>Viridiplantae</taxon>
        <taxon>Chlorophyta</taxon>
        <taxon>core chlorophytes</taxon>
        <taxon>Chlorodendrophyceae</taxon>
        <taxon>Chlorodendrales</taxon>
        <taxon>Chlorodendraceae</taxon>
        <taxon>Tetraselmis</taxon>
    </lineage>
</organism>
<reference evidence="1" key="1">
    <citation type="submission" date="2014-05" db="EMBL/GenBank/DDBJ databases">
        <title>The transcriptome of the halophilic microalga Tetraselmis sp. GSL018 isolated from the Great Salt Lake, Utah.</title>
        <authorList>
            <person name="Jinkerson R.E."/>
            <person name="D'Adamo S."/>
            <person name="Posewitz M.C."/>
        </authorList>
    </citation>
    <scope>NUCLEOTIDE SEQUENCE</scope>
    <source>
        <strain evidence="1">GSL018</strain>
    </source>
</reference>
<dbReference type="AlphaFoldDB" id="A0A061QTT2"/>
<sequence>AAADHACTDEEESLSILEASVARKQKQLRDAAAAVDPAGRFGAMAKKLADVMAVNTGNRWSTPARVPLHLPRLADSALAALGLS</sequence>
<feature type="non-terminal residue" evidence="1">
    <location>
        <position position="1"/>
    </location>
</feature>